<organism evidence="2 3">
    <name type="scientific">Branchiostoma lanceolatum</name>
    <name type="common">Common lancelet</name>
    <name type="synonym">Amphioxus lanceolatum</name>
    <dbReference type="NCBI Taxonomy" id="7740"/>
    <lineage>
        <taxon>Eukaryota</taxon>
        <taxon>Metazoa</taxon>
        <taxon>Chordata</taxon>
        <taxon>Cephalochordata</taxon>
        <taxon>Leptocardii</taxon>
        <taxon>Amphioxiformes</taxon>
        <taxon>Branchiostomatidae</taxon>
        <taxon>Branchiostoma</taxon>
    </lineage>
</organism>
<dbReference type="AlphaFoldDB" id="A0A8J9YSS0"/>
<reference evidence="2" key="1">
    <citation type="submission" date="2022-01" db="EMBL/GenBank/DDBJ databases">
        <authorList>
            <person name="Braso-Vives M."/>
        </authorList>
    </citation>
    <scope>NUCLEOTIDE SEQUENCE</scope>
</reference>
<sequence>MNDQQNWRKLQPLQVSTEEQPIFIKQRTEQWQALRDEADVTGKGLLKDVSNRTTTVVDSQQERSSEVRTFDTQLQTKANSLSMYIHSKKLMPNRNPPQSFTAQSFTGELIGMEYLYGQTVTIEVASTSAVTAEVAVTAKAAATSAVIAAVASTTAVTTEAAATSAVIAAVASTSAVIAAVASTPAVSDQEKCENSCDIGPTYINYKEDPPGKQGASFWPEHVGRKQQKTDIYLGILQRVITVPPAIMLCTTHLSNSSTHSRNLSSSSINLSRRPNSFSPAARSPVHP</sequence>
<dbReference type="OrthoDB" id="6158251at2759"/>
<accession>A0A8J9YSS0</accession>
<name>A0A8J9YSS0_BRALA</name>
<evidence type="ECO:0000313" key="3">
    <source>
        <dbReference type="Proteomes" id="UP000838412"/>
    </source>
</evidence>
<keyword evidence="3" id="KW-1185">Reference proteome</keyword>
<feature type="region of interest" description="Disordered" evidence="1">
    <location>
        <begin position="255"/>
        <end position="287"/>
    </location>
</feature>
<feature type="compositionally biased region" description="Low complexity" evidence="1">
    <location>
        <begin position="255"/>
        <end position="273"/>
    </location>
</feature>
<gene>
    <name evidence="2" type="primary">Hypp6180</name>
    <name evidence="2" type="ORF">BLAG_LOCUS4714</name>
</gene>
<proteinExistence type="predicted"/>
<dbReference type="EMBL" id="OV696696">
    <property type="protein sequence ID" value="CAH1240899.1"/>
    <property type="molecule type" value="Genomic_DNA"/>
</dbReference>
<evidence type="ECO:0000313" key="2">
    <source>
        <dbReference type="EMBL" id="CAH1240899.1"/>
    </source>
</evidence>
<protein>
    <submittedName>
        <fullName evidence="2">Hypp6180 protein</fullName>
    </submittedName>
</protein>
<dbReference type="Proteomes" id="UP000838412">
    <property type="component" value="Chromosome 11"/>
</dbReference>
<evidence type="ECO:0000256" key="1">
    <source>
        <dbReference type="SAM" id="MobiDB-lite"/>
    </source>
</evidence>